<name>X1I4A5_9ZZZZ</name>
<feature type="non-terminal residue" evidence="4">
    <location>
        <position position="1"/>
    </location>
</feature>
<dbReference type="SUPFAM" id="SSF52540">
    <property type="entry name" value="P-loop containing nucleoside triphosphate hydrolases"/>
    <property type="match status" value="1"/>
</dbReference>
<gene>
    <name evidence="4" type="ORF">S03H2_39908</name>
</gene>
<protein>
    <recommendedName>
        <fullName evidence="3">YchF C-terminal domain-containing protein</fullName>
    </recommendedName>
</protein>
<dbReference type="SUPFAM" id="SSF81271">
    <property type="entry name" value="TGS-like"/>
    <property type="match status" value="1"/>
</dbReference>
<feature type="domain" description="YchF C-terminal" evidence="3">
    <location>
        <begin position="119"/>
        <end position="200"/>
    </location>
</feature>
<keyword evidence="1" id="KW-0547">Nucleotide-binding</keyword>
<dbReference type="PANTHER" id="PTHR23305:SF18">
    <property type="entry name" value="OBG-TYPE G DOMAIN-CONTAINING PROTEIN"/>
    <property type="match status" value="1"/>
</dbReference>
<sequence length="202" mass="23248">LTKVRDSLQKGDSVRAIRLKEQELRIIKGLNLLTQKPVIYVANVEEDYYKTNERKELVKEVEDIAKLDKAEVMIISAKILQELSELPDENAQEFAKDMKIPYEGLNEFIRASYKLLDIITFFTGNENEVHAWTIKRNTPVVKAAGKIHSDMEKGFIKAEVTNWEDLSDAGSISKIKEMGTYRVEGRDYLVKDGDVIYIHFYS</sequence>
<organism evidence="4">
    <name type="scientific">marine sediment metagenome</name>
    <dbReference type="NCBI Taxonomy" id="412755"/>
    <lineage>
        <taxon>unclassified sequences</taxon>
        <taxon>metagenomes</taxon>
        <taxon>ecological metagenomes</taxon>
    </lineage>
</organism>
<comment type="caution">
    <text evidence="4">The sequence shown here is derived from an EMBL/GenBank/DDBJ whole genome shotgun (WGS) entry which is preliminary data.</text>
</comment>
<dbReference type="EMBL" id="BARU01024709">
    <property type="protein sequence ID" value="GAH52393.1"/>
    <property type="molecule type" value="Genomic_DNA"/>
</dbReference>
<reference evidence="4" key="1">
    <citation type="journal article" date="2014" name="Front. Microbiol.">
        <title>High frequency of phylogenetically diverse reductive dehalogenase-homologous genes in deep subseafloor sedimentary metagenomes.</title>
        <authorList>
            <person name="Kawai M."/>
            <person name="Futagami T."/>
            <person name="Toyoda A."/>
            <person name="Takaki Y."/>
            <person name="Nishi S."/>
            <person name="Hori S."/>
            <person name="Arai W."/>
            <person name="Tsubouchi T."/>
            <person name="Morono Y."/>
            <person name="Uchiyama I."/>
            <person name="Ito T."/>
            <person name="Fujiyama A."/>
            <person name="Inagaki F."/>
            <person name="Takami H."/>
        </authorList>
    </citation>
    <scope>NUCLEOTIDE SEQUENCE</scope>
    <source>
        <strain evidence="4">Expedition CK06-06</strain>
    </source>
</reference>
<dbReference type="FunFam" id="3.10.20.30:FF:000001">
    <property type="entry name" value="Ribosome-binding ATPase YchF"/>
    <property type="match status" value="1"/>
</dbReference>
<dbReference type="GO" id="GO:0005524">
    <property type="term" value="F:ATP binding"/>
    <property type="evidence" value="ECO:0007669"/>
    <property type="project" value="UniProtKB-KW"/>
</dbReference>
<dbReference type="AlphaFoldDB" id="X1I4A5"/>
<evidence type="ECO:0000313" key="4">
    <source>
        <dbReference type="EMBL" id="GAH52393.1"/>
    </source>
</evidence>
<dbReference type="InterPro" id="IPR013029">
    <property type="entry name" value="YchF_C"/>
</dbReference>
<dbReference type="InterPro" id="IPR012676">
    <property type="entry name" value="TGS-like"/>
</dbReference>
<dbReference type="InterPro" id="IPR012675">
    <property type="entry name" value="Beta-grasp_dom_sf"/>
</dbReference>
<dbReference type="GO" id="GO:0016887">
    <property type="term" value="F:ATP hydrolysis activity"/>
    <property type="evidence" value="ECO:0007669"/>
    <property type="project" value="TreeGrafter"/>
</dbReference>
<keyword evidence="2" id="KW-0067">ATP-binding</keyword>
<dbReference type="PANTHER" id="PTHR23305">
    <property type="entry name" value="OBG GTPASE FAMILY"/>
    <property type="match status" value="1"/>
</dbReference>
<evidence type="ECO:0000256" key="1">
    <source>
        <dbReference type="ARBA" id="ARBA00022741"/>
    </source>
</evidence>
<dbReference type="Pfam" id="PF06071">
    <property type="entry name" value="YchF-GTPase_C"/>
    <property type="match status" value="1"/>
</dbReference>
<dbReference type="InterPro" id="IPR027417">
    <property type="entry name" value="P-loop_NTPase"/>
</dbReference>
<accession>X1I4A5</accession>
<dbReference type="Gene3D" id="3.10.20.30">
    <property type="match status" value="1"/>
</dbReference>
<dbReference type="GO" id="GO:0005737">
    <property type="term" value="C:cytoplasm"/>
    <property type="evidence" value="ECO:0007669"/>
    <property type="project" value="TreeGrafter"/>
</dbReference>
<evidence type="ECO:0000256" key="2">
    <source>
        <dbReference type="ARBA" id="ARBA00022840"/>
    </source>
</evidence>
<proteinExistence type="predicted"/>
<evidence type="ECO:0000259" key="3">
    <source>
        <dbReference type="Pfam" id="PF06071"/>
    </source>
</evidence>